<dbReference type="InterPro" id="IPR016528">
    <property type="entry name" value="VPS11"/>
</dbReference>
<dbReference type="OMA" id="ENENECP"/>
<dbReference type="GO" id="GO:0006886">
    <property type="term" value="P:intracellular protein transport"/>
    <property type="evidence" value="ECO:0007669"/>
    <property type="project" value="UniProtKB-UniRule"/>
</dbReference>
<dbReference type="PROSITE" id="PS50089">
    <property type="entry name" value="ZF_RING_2"/>
    <property type="match status" value="1"/>
</dbReference>
<evidence type="ECO:0000256" key="2">
    <source>
        <dbReference type="ARBA" id="ARBA00022448"/>
    </source>
</evidence>
<dbReference type="GO" id="GO:0033263">
    <property type="term" value="C:CORVET complex"/>
    <property type="evidence" value="ECO:0007669"/>
    <property type="project" value="UniProtKB-UniRule"/>
</dbReference>
<dbReference type="InterPro" id="IPR000547">
    <property type="entry name" value="Clathrin_H-chain/VPS_repeat"/>
</dbReference>
<dbReference type="GeneID" id="2912298"/>
<dbReference type="InterPro" id="IPR057307">
    <property type="entry name" value="PEP5_VPS11_N"/>
</dbReference>
<feature type="domain" description="RING-type" evidence="12">
    <location>
        <begin position="928"/>
        <end position="966"/>
    </location>
</feature>
<dbReference type="Proteomes" id="UP000182444">
    <property type="component" value="Chromosome 1E"/>
</dbReference>
<dbReference type="CDD" id="cd16688">
    <property type="entry name" value="RING-H2_Vps11"/>
    <property type="match status" value="1"/>
</dbReference>
<proteinExistence type="inferred from homology"/>
<evidence type="ECO:0000259" key="12">
    <source>
        <dbReference type="PROSITE" id="PS50089"/>
    </source>
</evidence>
<evidence type="ECO:0000256" key="6">
    <source>
        <dbReference type="ARBA" id="ARBA00022927"/>
    </source>
</evidence>
<keyword evidence="9" id="KW-0926">Vacuole</keyword>
<evidence type="ECO:0000313" key="13">
    <source>
        <dbReference type="EMBL" id="AOW05839.1"/>
    </source>
</evidence>
<dbReference type="VEuPathDB" id="FungiDB:YALI1_E27556g"/>
<dbReference type="PIRSF" id="PIRSF007860">
    <property type="entry name" value="VPS11"/>
    <property type="match status" value="1"/>
</dbReference>
<comment type="similarity">
    <text evidence="1 9">Belongs to the VPS11 family.</text>
</comment>
<keyword evidence="2 9" id="KW-0813">Transport</keyword>
<dbReference type="InterPro" id="IPR013083">
    <property type="entry name" value="Znf_RING/FYVE/PHD"/>
</dbReference>
<protein>
    <recommendedName>
        <fullName evidence="9">E3 ubiquitin-protein ligase PEP5</fullName>
        <ecNumber evidence="9">2.3.2.27</ecNumber>
    </recommendedName>
</protein>
<evidence type="ECO:0000256" key="3">
    <source>
        <dbReference type="ARBA" id="ARBA00022723"/>
    </source>
</evidence>
<evidence type="ECO:0000256" key="7">
    <source>
        <dbReference type="ARBA" id="ARBA00023136"/>
    </source>
</evidence>
<keyword evidence="4 10" id="KW-0863">Zinc-finger</keyword>
<dbReference type="PROSITE" id="PS50236">
    <property type="entry name" value="CHCR"/>
    <property type="match status" value="1"/>
</dbReference>
<evidence type="ECO:0000256" key="8">
    <source>
        <dbReference type="ARBA" id="ARBA00029433"/>
    </source>
</evidence>
<name>A0A1D8NJP8_YARLL</name>
<dbReference type="SUPFAM" id="SSF57850">
    <property type="entry name" value="RING/U-box"/>
    <property type="match status" value="1"/>
</dbReference>
<comment type="subunit">
    <text evidence="9">Component of the homotypic vacuole fusion and vacuole protein sorting (HOPS) complex. Component of the class C core vacuole/endosome tethering (CORVET) complex.</text>
</comment>
<evidence type="ECO:0000256" key="1">
    <source>
        <dbReference type="ARBA" id="ARBA00007070"/>
    </source>
</evidence>
<dbReference type="EC" id="2.3.2.27" evidence="9"/>
<dbReference type="InterPro" id="IPR011047">
    <property type="entry name" value="Quinoprotein_ADH-like_sf"/>
</dbReference>
<dbReference type="InterPro" id="IPR001841">
    <property type="entry name" value="Znf_RING"/>
</dbReference>
<dbReference type="GO" id="GO:0007032">
    <property type="term" value="P:endosome organization"/>
    <property type="evidence" value="ECO:0007669"/>
    <property type="project" value="TreeGrafter"/>
</dbReference>
<dbReference type="Pfam" id="PF23356">
    <property type="entry name" value="TPR_PEP5_VPS11"/>
    <property type="match status" value="2"/>
</dbReference>
<dbReference type="Pfam" id="PF12451">
    <property type="entry name" value="VPS11_C"/>
    <property type="match status" value="1"/>
</dbReference>
<dbReference type="PANTHER" id="PTHR23323:SF24">
    <property type="entry name" value="VACUOLAR PROTEIN SORTING-ASSOCIATED PROTEIN 11 HOMOLOG"/>
    <property type="match status" value="1"/>
</dbReference>
<keyword evidence="9" id="KW-0833">Ubl conjugation pathway</keyword>
<reference evidence="13 14" key="1">
    <citation type="journal article" date="2016" name="PLoS ONE">
        <title>Sequence Assembly of Yarrowia lipolytica Strain W29/CLIB89 Shows Transposable Element Diversity.</title>
        <authorList>
            <person name="Magnan C."/>
            <person name="Yu J."/>
            <person name="Chang I."/>
            <person name="Jahn E."/>
            <person name="Kanomata Y."/>
            <person name="Wu J."/>
            <person name="Zeller M."/>
            <person name="Oakes M."/>
            <person name="Baldi P."/>
            <person name="Sandmeyer S."/>
        </authorList>
    </citation>
    <scope>NUCLEOTIDE SEQUENCE [LARGE SCALE GENOMIC DNA]</scope>
    <source>
        <strain evidence="14">CLIB89(W29)</strain>
    </source>
</reference>
<keyword evidence="6 9" id="KW-0653">Protein transport</keyword>
<dbReference type="GO" id="GO:0030897">
    <property type="term" value="C:HOPS complex"/>
    <property type="evidence" value="ECO:0007669"/>
    <property type="project" value="UniProtKB-UniRule"/>
</dbReference>
<dbReference type="AlphaFoldDB" id="A0A1D8NJP8"/>
<dbReference type="RefSeq" id="XP_068139194.1">
    <property type="nucleotide sequence ID" value="XM_068283093.1"/>
</dbReference>
<dbReference type="EMBL" id="CP017557">
    <property type="protein sequence ID" value="AOW05839.1"/>
    <property type="molecule type" value="Genomic_DNA"/>
</dbReference>
<dbReference type="GO" id="GO:0048284">
    <property type="term" value="P:organelle fusion"/>
    <property type="evidence" value="ECO:0007669"/>
    <property type="project" value="TreeGrafter"/>
</dbReference>
<dbReference type="GO" id="GO:0030674">
    <property type="term" value="F:protein-macromolecule adaptor activity"/>
    <property type="evidence" value="ECO:0007669"/>
    <property type="project" value="TreeGrafter"/>
</dbReference>
<evidence type="ECO:0000256" key="9">
    <source>
        <dbReference type="PIRNR" id="PIRNR007860"/>
    </source>
</evidence>
<dbReference type="GO" id="GO:0061630">
    <property type="term" value="F:ubiquitin protein ligase activity"/>
    <property type="evidence" value="ECO:0007669"/>
    <property type="project" value="UniProtKB-EC"/>
</dbReference>
<feature type="repeat" description="CHCR" evidence="11">
    <location>
        <begin position="459"/>
        <end position="607"/>
    </location>
</feature>
<evidence type="ECO:0000256" key="11">
    <source>
        <dbReference type="PROSITE-ProRule" id="PRU01006"/>
    </source>
</evidence>
<dbReference type="VEuPathDB" id="FungiDB:YALI0_E23408g"/>
<evidence type="ECO:0000256" key="4">
    <source>
        <dbReference type="ARBA" id="ARBA00022771"/>
    </source>
</evidence>
<organism evidence="13 14">
    <name type="scientific">Yarrowia lipolytica</name>
    <name type="common">Candida lipolytica</name>
    <dbReference type="NCBI Taxonomy" id="4952"/>
    <lineage>
        <taxon>Eukaryota</taxon>
        <taxon>Fungi</taxon>
        <taxon>Dikarya</taxon>
        <taxon>Ascomycota</taxon>
        <taxon>Saccharomycotina</taxon>
        <taxon>Dipodascomycetes</taxon>
        <taxon>Dipodascales</taxon>
        <taxon>Dipodascales incertae sedis</taxon>
        <taxon>Yarrowia</taxon>
    </lineage>
</organism>
<dbReference type="GO" id="GO:0008270">
    <property type="term" value="F:zinc ion binding"/>
    <property type="evidence" value="ECO:0007669"/>
    <property type="project" value="UniProtKB-KW"/>
</dbReference>
<dbReference type="GO" id="GO:0006904">
    <property type="term" value="P:vesicle docking involved in exocytosis"/>
    <property type="evidence" value="ECO:0007669"/>
    <property type="project" value="TreeGrafter"/>
</dbReference>
<keyword evidence="7 9" id="KW-0472">Membrane</keyword>
<evidence type="ECO:0000256" key="5">
    <source>
        <dbReference type="ARBA" id="ARBA00022833"/>
    </source>
</evidence>
<keyword evidence="5" id="KW-0862">Zinc</keyword>
<gene>
    <name evidence="13" type="ORF">YALI1_E27556g</name>
</gene>
<accession>A0A1D8NJP8</accession>
<dbReference type="Gene3D" id="3.30.40.10">
    <property type="entry name" value="Zinc/RING finger domain, C3HC4 (zinc finger)"/>
    <property type="match status" value="1"/>
</dbReference>
<dbReference type="eggNOG" id="KOG2114">
    <property type="taxonomic scope" value="Eukaryota"/>
</dbReference>
<evidence type="ECO:0000256" key="10">
    <source>
        <dbReference type="PROSITE-ProRule" id="PRU00175"/>
    </source>
</evidence>
<sequence>MTSCMHPVRYNVRKANLAISDARQPTQNVHVGCEYRVESWVDRSGVTQTSSIYKSSVSVVLRFFLFYSVTNYSSPTNELTQWRQFSFFDFTPIRDPYSGTDEALYSDSRLTAIAPGVDLVFYASGTTIKAFDKDLQVQRHFEAYDKGWTVSRIKYLDGTGLLLTVGELLGQPTTLKLWKLGPDNTQKSHAVVPVSNGGNTQPLTAMAISADFGTIALGFGNGAVIMVRGDMIRDRGHKQRLVYDSSGPVTGLHMTENDSLVYVTTVSQILTVPTSGKNPGRAEKVLDSAAGADVGCSVLENDGRGSDLVVARTSGLQYYSIHGKGPKLDFDVAKKQVYKHGAYLAVATLENSVNRILVVNPEYKYIAFSGALSSASRTMFTQWGQLHVLDTSGMLYRIEEKRISDQIEVLMARNLYSMAVDFAVKHNVPKSELLAIHQRYAQYLYDKGEYAGSMDEYVACLGLDDTATSRVILKFSDSQLVAQLTRYLEEIYDRGLASPQHTGLLLNTYAKQKDTASIERFIETTANSKSYDPEMAIRIFRQSGYHAQAAYLAALHGEHYLAVQIKIELQDYKGALRYAESLSPEDAIRVAIDYGKTLLDVFPNETTALLIKLFTGQYRPKSYDISSHDTAATTAEEEEEGMSSRLTAPVLQSYRAFVSYMGVSEKEQVTVSDDDDESRPQYIPPRPNLIFPAFVSHPYEFIIFLEAYLAEYDRLGSEKDKKEIVCTLFEMYLNLYEQHKDEEWENKAREIGAEYQHYIDPNTMLLLSHLSSFKEGYVMANTYNKEASSGFKTDLLRSCIASGKTEDVVQALHTYGPTEPELYPIALNYFVSSQQVLDETKDEFVATLAKIRQDRLMSPLQVIQALSHSSVATVGLVKDYLLEVIEGEKTSINNNKLLSDSYQKETAAKKSSVDKLREEISVIQATSCNTCKMTLDHPSVHFLCKHSFHQRCLNAVDGENPDCPVCGNDLDALKAIRRAQTDVGERGDLLTAALDSAENKFKVVSDFYGRGAMEKVNYV</sequence>
<evidence type="ECO:0000313" key="14">
    <source>
        <dbReference type="Proteomes" id="UP000182444"/>
    </source>
</evidence>
<dbReference type="SUPFAM" id="SSF50998">
    <property type="entry name" value="Quinoprotein alcohol dehydrogenase-like"/>
    <property type="match status" value="1"/>
</dbReference>
<keyword evidence="9" id="KW-0808">Transferase</keyword>
<keyword evidence="3" id="KW-0479">Metal-binding</keyword>
<dbReference type="InterPro" id="IPR057308">
    <property type="entry name" value="CHCR_PEP5_VPS11"/>
</dbReference>
<comment type="catalytic activity">
    <reaction evidence="9">
        <text>S-ubiquitinyl-[E2 ubiquitin-conjugating enzyme]-L-cysteine + [acceptor protein]-L-lysine = [E2 ubiquitin-conjugating enzyme]-L-cysteine + N(6)-ubiquitinyl-[acceptor protein]-L-lysine.</text>
        <dbReference type="EC" id="2.3.2.27"/>
    </reaction>
</comment>
<dbReference type="GO" id="GO:0000329">
    <property type="term" value="C:fungal-type vacuole membrane"/>
    <property type="evidence" value="ECO:0007669"/>
    <property type="project" value="UniProtKB-UniRule"/>
</dbReference>
<comment type="subcellular location">
    <subcellularLocation>
        <location evidence="8">Endomembrane system</location>
        <topology evidence="8">Peripheral membrane protein</topology>
        <orientation evidence="8">Cytoplasmic side</orientation>
    </subcellularLocation>
    <subcellularLocation>
        <location evidence="9">Vacuole membrane</location>
        <topology evidence="9">Peripheral membrane protein</topology>
        <orientation evidence="9">Cytoplasmic side</orientation>
    </subcellularLocation>
</comment>
<dbReference type="PANTHER" id="PTHR23323">
    <property type="entry name" value="VACUOLAR PROTEIN SORTING-ASSOCIATED PROTEIN"/>
    <property type="match status" value="1"/>
</dbReference>
<dbReference type="GO" id="GO:0007033">
    <property type="term" value="P:vacuole organization"/>
    <property type="evidence" value="ECO:0007669"/>
    <property type="project" value="TreeGrafter"/>
</dbReference>
<dbReference type="InterPro" id="IPR024763">
    <property type="entry name" value="VPS11_C"/>
</dbReference>
<dbReference type="Pfam" id="PF23341">
    <property type="entry name" value="PEP5_VPS11_N"/>
    <property type="match status" value="1"/>
</dbReference>